<evidence type="ECO:0000256" key="6">
    <source>
        <dbReference type="HAMAP-Rule" id="MF_01926"/>
    </source>
</evidence>
<evidence type="ECO:0000256" key="5">
    <source>
        <dbReference type="ARBA" id="ARBA00022840"/>
    </source>
</evidence>
<dbReference type="GO" id="GO:0005524">
    <property type="term" value="F:ATP binding"/>
    <property type="evidence" value="ECO:0007669"/>
    <property type="project" value="UniProtKB-UniRule"/>
</dbReference>
<evidence type="ECO:0000256" key="1">
    <source>
        <dbReference type="ARBA" id="ARBA00022490"/>
    </source>
</evidence>
<evidence type="ECO:0000313" key="8">
    <source>
        <dbReference type="Proteomes" id="UP000183508"/>
    </source>
</evidence>
<evidence type="ECO:0000256" key="3">
    <source>
        <dbReference type="ARBA" id="ARBA00022741"/>
    </source>
</evidence>
<evidence type="ECO:0000256" key="4">
    <source>
        <dbReference type="ARBA" id="ARBA00022755"/>
    </source>
</evidence>
<dbReference type="NCBIfam" id="TIGR00302">
    <property type="entry name" value="phosphoribosylformylglycinamidine synthase subunit PurS"/>
    <property type="match status" value="1"/>
</dbReference>
<dbReference type="eggNOG" id="COG1828">
    <property type="taxonomic scope" value="Bacteria"/>
</dbReference>
<dbReference type="AlphaFoldDB" id="A0A1I7L9Y6"/>
<dbReference type="EMBL" id="FPBV01000030">
    <property type="protein sequence ID" value="SFV06510.1"/>
    <property type="molecule type" value="Genomic_DNA"/>
</dbReference>
<dbReference type="NCBIfam" id="NF004630">
    <property type="entry name" value="PRK05974.1"/>
    <property type="match status" value="1"/>
</dbReference>
<keyword evidence="1 6" id="KW-0963">Cytoplasm</keyword>
<comment type="pathway">
    <text evidence="6">Purine metabolism; IMP biosynthesis via de novo pathway; 5-amino-1-(5-phospho-D-ribosyl)imidazole from N(2)-formyl-N(1)-(5-phospho-D-ribosyl)glycinamide: step 1/2.</text>
</comment>
<accession>A0A1I7L9Y6</accession>
<comment type="function">
    <text evidence="6">Part of the phosphoribosylformylglycinamidine synthase complex involved in the purines biosynthetic pathway. Catalyzes the ATP-dependent conversion of formylglycinamide ribonucleotide (FGAR) and glutamine to yield formylglycinamidine ribonucleotide (FGAM) and glutamate. The FGAM synthase complex is composed of three subunits. PurQ produces an ammonia molecule by converting glutamine to glutamate. PurL transfers the ammonia molecule to FGAR to form FGAM in an ATP-dependent manner. PurS interacts with PurQ and PurL and is thought to assist in the transfer of the ammonia molecule from PurQ to PurL.</text>
</comment>
<dbReference type="InterPro" id="IPR003850">
    <property type="entry name" value="PurS"/>
</dbReference>
<dbReference type="InterPro" id="IPR036604">
    <property type="entry name" value="PurS-like_sf"/>
</dbReference>
<comment type="catalytic activity">
    <reaction evidence="6">
        <text>N(2)-formyl-N(1)-(5-phospho-beta-D-ribosyl)glycinamide + L-glutamine + ATP + H2O = 2-formamido-N(1)-(5-O-phospho-beta-D-ribosyl)acetamidine + L-glutamate + ADP + phosphate + H(+)</text>
        <dbReference type="Rhea" id="RHEA:17129"/>
        <dbReference type="ChEBI" id="CHEBI:15377"/>
        <dbReference type="ChEBI" id="CHEBI:15378"/>
        <dbReference type="ChEBI" id="CHEBI:29985"/>
        <dbReference type="ChEBI" id="CHEBI:30616"/>
        <dbReference type="ChEBI" id="CHEBI:43474"/>
        <dbReference type="ChEBI" id="CHEBI:58359"/>
        <dbReference type="ChEBI" id="CHEBI:147286"/>
        <dbReference type="ChEBI" id="CHEBI:147287"/>
        <dbReference type="ChEBI" id="CHEBI:456216"/>
        <dbReference type="EC" id="6.3.5.3"/>
    </reaction>
</comment>
<comment type="subunit">
    <text evidence="6">Part of the FGAM synthase complex composed of 1 PurL, 1 PurQ and 2 PurS subunits.</text>
</comment>
<dbReference type="RefSeq" id="WP_074956306.1">
    <property type="nucleotide sequence ID" value="NZ_FPBV01000030.1"/>
</dbReference>
<keyword evidence="4 6" id="KW-0658">Purine biosynthesis</keyword>
<comment type="subcellular location">
    <subcellularLocation>
        <location evidence="6">Cytoplasm</location>
    </subcellularLocation>
</comment>
<sequence>MKFEVKVRVWLKPSVFDPQGRAVENALHTLGYGDVDRVRVGKYMELAVEAADRAEAEAKVAEMCERVLCNPVVETYDFTLAAAGAAKAGDGQ</sequence>
<dbReference type="SUPFAM" id="SSF82697">
    <property type="entry name" value="PurS-like"/>
    <property type="match status" value="1"/>
</dbReference>
<keyword evidence="8" id="KW-1185">Reference proteome</keyword>
<dbReference type="GO" id="GO:0006189">
    <property type="term" value="P:'de novo' IMP biosynthetic process"/>
    <property type="evidence" value="ECO:0007669"/>
    <property type="project" value="UniProtKB-UniRule"/>
</dbReference>
<dbReference type="PANTHER" id="PTHR34696">
    <property type="entry name" value="PHOSPHORIBOSYLFORMYLGLYCINAMIDINE SYNTHASE SUBUNIT PURS"/>
    <property type="match status" value="1"/>
</dbReference>
<dbReference type="STRING" id="392015.SAMN05421543_13015"/>
<dbReference type="Proteomes" id="UP000183508">
    <property type="component" value="Unassembled WGS sequence"/>
</dbReference>
<keyword evidence="2 6" id="KW-0436">Ligase</keyword>
<keyword evidence="3 6" id="KW-0547">Nucleotide-binding</keyword>
<reference evidence="8" key="1">
    <citation type="submission" date="2016-10" db="EMBL/GenBank/DDBJ databases">
        <authorList>
            <person name="Varghese N."/>
        </authorList>
    </citation>
    <scope>NUCLEOTIDE SEQUENCE [LARGE SCALE GENOMIC DNA]</scope>
    <source>
        <strain evidence="8">DSM 17980</strain>
    </source>
</reference>
<dbReference type="GO" id="GO:0005737">
    <property type="term" value="C:cytoplasm"/>
    <property type="evidence" value="ECO:0007669"/>
    <property type="project" value="UniProtKB-SubCell"/>
</dbReference>
<gene>
    <name evidence="6" type="primary">purS</name>
    <name evidence="7" type="ORF">SAMN05421543_13015</name>
</gene>
<evidence type="ECO:0000256" key="2">
    <source>
        <dbReference type="ARBA" id="ARBA00022598"/>
    </source>
</evidence>
<protein>
    <recommendedName>
        <fullName evidence="6">Phosphoribosylformylglycinamidine synthase subunit PurS</fullName>
        <shortName evidence="6">FGAM synthase</shortName>
        <ecNumber evidence="6">6.3.5.3</ecNumber>
    </recommendedName>
    <alternativeName>
        <fullName evidence="6">Formylglycinamide ribonucleotide amidotransferase subunit III</fullName>
        <shortName evidence="6">FGAR amidotransferase III</shortName>
        <shortName evidence="6">FGAR-AT III</shortName>
    </alternativeName>
    <alternativeName>
        <fullName evidence="6">Phosphoribosylformylglycinamidine synthase subunit III</fullName>
    </alternativeName>
</protein>
<dbReference type="GO" id="GO:0004642">
    <property type="term" value="F:phosphoribosylformylglycinamidine synthase activity"/>
    <property type="evidence" value="ECO:0007669"/>
    <property type="project" value="UniProtKB-UniRule"/>
</dbReference>
<organism evidence="7 8">
    <name type="scientific">Alicyclobacillus macrosporangiidus</name>
    <dbReference type="NCBI Taxonomy" id="392015"/>
    <lineage>
        <taxon>Bacteria</taxon>
        <taxon>Bacillati</taxon>
        <taxon>Bacillota</taxon>
        <taxon>Bacilli</taxon>
        <taxon>Bacillales</taxon>
        <taxon>Alicyclobacillaceae</taxon>
        <taxon>Alicyclobacillus</taxon>
    </lineage>
</organism>
<dbReference type="PANTHER" id="PTHR34696:SF1">
    <property type="entry name" value="PHOSPHORIBOSYLFORMYLGLYCINAMIDINE SYNTHASE SUBUNIT PURS"/>
    <property type="match status" value="1"/>
</dbReference>
<name>A0A1I7L9Y6_9BACL</name>
<dbReference type="OrthoDB" id="9799101at2"/>
<dbReference type="Gene3D" id="3.30.1280.10">
    <property type="entry name" value="Phosphoribosylformylglycinamidine synthase subunit PurS"/>
    <property type="match status" value="1"/>
</dbReference>
<dbReference type="Pfam" id="PF02700">
    <property type="entry name" value="PurS"/>
    <property type="match status" value="1"/>
</dbReference>
<comment type="similarity">
    <text evidence="6">Belongs to the PurS family.</text>
</comment>
<keyword evidence="5 6" id="KW-0067">ATP-binding</keyword>
<dbReference type="UniPathway" id="UPA00074">
    <property type="reaction ID" value="UER00128"/>
</dbReference>
<proteinExistence type="inferred from homology"/>
<dbReference type="HAMAP" id="MF_01926">
    <property type="entry name" value="PurS"/>
    <property type="match status" value="1"/>
</dbReference>
<dbReference type="EC" id="6.3.5.3" evidence="6"/>
<evidence type="ECO:0000313" key="7">
    <source>
        <dbReference type="EMBL" id="SFV06510.1"/>
    </source>
</evidence>